<proteinExistence type="predicted"/>
<sequence>MTNEMKFAETVVLVDAAYLDRVTGDLSKHFSQVVGRTLASADLAVWLECLCLDGGVPLGQNAIQVLFIYDEESRKLAAFQPSDLVKELNNVAFQSQLGEFSLFTFEPSDMATREELFLESLKLVADAQEVKRLLVVPAEEEYGDKVPAILNKVDGKEQMTVFGMNPPAEEMAAKWEMLGFALLQALGIKAEEL</sequence>
<accession>J9G0R5</accession>
<gene>
    <name evidence="1" type="ORF">EVA_11059</name>
</gene>
<dbReference type="Pfam" id="PF20326">
    <property type="entry name" value="DUF6621"/>
    <property type="match status" value="1"/>
</dbReference>
<dbReference type="AlphaFoldDB" id="J9G0R5"/>
<evidence type="ECO:0000313" key="1">
    <source>
        <dbReference type="EMBL" id="EJX00827.1"/>
    </source>
</evidence>
<name>J9G0R5_9ZZZZ</name>
<dbReference type="EMBL" id="AMCI01003208">
    <property type="protein sequence ID" value="EJX00827.1"/>
    <property type="molecule type" value="Genomic_DNA"/>
</dbReference>
<comment type="caution">
    <text evidence="1">The sequence shown here is derived from an EMBL/GenBank/DDBJ whole genome shotgun (WGS) entry which is preliminary data.</text>
</comment>
<organism evidence="1">
    <name type="scientific">gut metagenome</name>
    <dbReference type="NCBI Taxonomy" id="749906"/>
    <lineage>
        <taxon>unclassified sequences</taxon>
        <taxon>metagenomes</taxon>
        <taxon>organismal metagenomes</taxon>
    </lineage>
</organism>
<reference evidence="1" key="1">
    <citation type="journal article" date="2012" name="PLoS ONE">
        <title>Gene sets for utilization of primary and secondary nutrition supplies in the distal gut of endangered iberian lynx.</title>
        <authorList>
            <person name="Alcaide M."/>
            <person name="Messina E."/>
            <person name="Richter M."/>
            <person name="Bargiela R."/>
            <person name="Peplies J."/>
            <person name="Huws S.A."/>
            <person name="Newbold C.J."/>
            <person name="Golyshin P.N."/>
            <person name="Simon M.A."/>
            <person name="Lopez G."/>
            <person name="Yakimov M.M."/>
            <person name="Ferrer M."/>
        </authorList>
    </citation>
    <scope>NUCLEOTIDE SEQUENCE</scope>
</reference>
<dbReference type="InterPro" id="IPR046729">
    <property type="entry name" value="DUF6621"/>
</dbReference>
<protein>
    <submittedName>
        <fullName evidence="1">Uncharacterized protein</fullName>
    </submittedName>
</protein>